<keyword evidence="8" id="KW-1185">Reference proteome</keyword>
<evidence type="ECO:0000256" key="3">
    <source>
        <dbReference type="ARBA" id="ARBA00022679"/>
    </source>
</evidence>
<dbReference type="Pfam" id="PF13649">
    <property type="entry name" value="Methyltransf_25"/>
    <property type="match status" value="1"/>
</dbReference>
<proteinExistence type="predicted"/>
<dbReference type="AlphaFoldDB" id="A0A3S9P495"/>
<keyword evidence="3 7" id="KW-0808">Transferase</keyword>
<dbReference type="InterPro" id="IPR029063">
    <property type="entry name" value="SAM-dependent_MTases_sf"/>
</dbReference>
<dbReference type="InterPro" id="IPR041698">
    <property type="entry name" value="Methyltransf_25"/>
</dbReference>
<gene>
    <name evidence="7" type="ORF">EI427_12155</name>
</gene>
<dbReference type="SUPFAM" id="SSF53335">
    <property type="entry name" value="S-adenosyl-L-methionine-dependent methyltransferases"/>
    <property type="match status" value="1"/>
</dbReference>
<protein>
    <submittedName>
        <fullName evidence="7">Class I SAM-dependent methyltransferase</fullName>
    </submittedName>
</protein>
<evidence type="ECO:0000256" key="2">
    <source>
        <dbReference type="ARBA" id="ARBA00022603"/>
    </source>
</evidence>
<dbReference type="KEGG" id="fll:EI427_12155"/>
<dbReference type="EMBL" id="CP034562">
    <property type="protein sequence ID" value="AZQ62964.1"/>
    <property type="molecule type" value="Genomic_DNA"/>
</dbReference>
<name>A0A3S9P495_9BACT</name>
<evidence type="ECO:0000313" key="7">
    <source>
        <dbReference type="EMBL" id="AZQ62964.1"/>
    </source>
</evidence>
<dbReference type="PANTHER" id="PTHR44307">
    <property type="entry name" value="PHOSPHOETHANOLAMINE METHYLTRANSFERASE"/>
    <property type="match status" value="1"/>
</dbReference>
<dbReference type="CDD" id="cd02440">
    <property type="entry name" value="AdoMet_MTases"/>
    <property type="match status" value="1"/>
</dbReference>
<dbReference type="PANTHER" id="PTHR44307:SF2">
    <property type="entry name" value="PHOSPHOETHANOLAMINE METHYLTRANSFERASE ISOFORM X1"/>
    <property type="match status" value="1"/>
</dbReference>
<comment type="pathway">
    <text evidence="1">Lipid metabolism.</text>
</comment>
<accession>A0A3S9P495</accession>
<dbReference type="Proteomes" id="UP000267268">
    <property type="component" value="Chromosome 1"/>
</dbReference>
<evidence type="ECO:0000256" key="5">
    <source>
        <dbReference type="ARBA" id="ARBA00047622"/>
    </source>
</evidence>
<dbReference type="Gene3D" id="3.40.50.150">
    <property type="entry name" value="Vaccinia Virus protein VP39"/>
    <property type="match status" value="1"/>
</dbReference>
<dbReference type="GO" id="GO:0000234">
    <property type="term" value="F:phosphoethanolamine N-methyltransferase activity"/>
    <property type="evidence" value="ECO:0007669"/>
    <property type="project" value="UniProtKB-EC"/>
</dbReference>
<comment type="catalytic activity">
    <reaction evidence="5">
        <text>phosphoethanolamine + S-adenosyl-L-methionine = N-methylethanolamine phosphate + S-adenosyl-L-homocysteine + H(+)</text>
        <dbReference type="Rhea" id="RHEA:20365"/>
        <dbReference type="ChEBI" id="CHEBI:15378"/>
        <dbReference type="ChEBI" id="CHEBI:57781"/>
        <dbReference type="ChEBI" id="CHEBI:57856"/>
        <dbReference type="ChEBI" id="CHEBI:58190"/>
        <dbReference type="ChEBI" id="CHEBI:59789"/>
        <dbReference type="EC" id="2.1.1.103"/>
    </reaction>
    <physiologicalReaction direction="left-to-right" evidence="5">
        <dbReference type="Rhea" id="RHEA:20366"/>
    </physiologicalReaction>
</comment>
<reference evidence="7 8" key="1">
    <citation type="submission" date="2018-12" db="EMBL/GenBank/DDBJ databases">
        <title>Flammeovirga pectinis sp. nov., isolated from the gut of the Korean scallop, Patinopecten yessoensis.</title>
        <authorList>
            <person name="Bae J.-W."/>
            <person name="Jeong Y.-S."/>
            <person name="Kang W."/>
        </authorList>
    </citation>
    <scope>NUCLEOTIDE SEQUENCE [LARGE SCALE GENOMIC DNA]</scope>
    <source>
        <strain evidence="7 8">L12M1</strain>
    </source>
</reference>
<evidence type="ECO:0000256" key="1">
    <source>
        <dbReference type="ARBA" id="ARBA00005189"/>
    </source>
</evidence>
<dbReference type="OrthoDB" id="938544at2"/>
<sequence length="231" mass="26145">MCSMQCYYCVKIIYMKQVKDSNTAFYENMPLDTFQNFANQIGLANGEDLDVVFDSINNSPTLMEFGSGYGRIIKALSHKNFKGNVIAVERVSDLVALLKSNYSSQVKVLHEDLCDLEWEENSIDTILWMWSGILELKPEDQQLVIKKAHSWLKEGGRLIIECPKNNSISKVGMLSNDKKVVVKEDWGVLDATLVDAEDIALYSSRAGFSSHSLQTYETTTHLIRAIYTLIK</sequence>
<evidence type="ECO:0000259" key="6">
    <source>
        <dbReference type="Pfam" id="PF13649"/>
    </source>
</evidence>
<dbReference type="GO" id="GO:0032259">
    <property type="term" value="P:methylation"/>
    <property type="evidence" value="ECO:0007669"/>
    <property type="project" value="UniProtKB-KW"/>
</dbReference>
<evidence type="ECO:0000256" key="4">
    <source>
        <dbReference type="ARBA" id="ARBA00025707"/>
    </source>
</evidence>
<keyword evidence="2 7" id="KW-0489">Methyltransferase</keyword>
<feature type="domain" description="Methyltransferase" evidence="6">
    <location>
        <begin position="63"/>
        <end position="156"/>
    </location>
</feature>
<evidence type="ECO:0000313" key="8">
    <source>
        <dbReference type="Proteomes" id="UP000267268"/>
    </source>
</evidence>
<organism evidence="7 8">
    <name type="scientific">Flammeovirga pectinis</name>
    <dbReference type="NCBI Taxonomy" id="2494373"/>
    <lineage>
        <taxon>Bacteria</taxon>
        <taxon>Pseudomonadati</taxon>
        <taxon>Bacteroidota</taxon>
        <taxon>Cytophagia</taxon>
        <taxon>Cytophagales</taxon>
        <taxon>Flammeovirgaceae</taxon>
        <taxon>Flammeovirga</taxon>
    </lineage>
</organism>
<comment type="pathway">
    <text evidence="4">Phospholipid metabolism.</text>
</comment>